<dbReference type="Gene3D" id="2.60.200.40">
    <property type="match status" value="1"/>
</dbReference>
<keyword evidence="4" id="KW-0547">Nucleotide-binding</keyword>
<keyword evidence="7" id="KW-0443">Lipid metabolism</keyword>
<evidence type="ECO:0000259" key="10">
    <source>
        <dbReference type="PROSITE" id="PS50146"/>
    </source>
</evidence>
<dbReference type="InterPro" id="IPR017438">
    <property type="entry name" value="ATP-NAD_kinase_N"/>
</dbReference>
<keyword evidence="7" id="KW-0444">Lipid biosynthesis</keyword>
<dbReference type="Proteomes" id="UP000467240">
    <property type="component" value="Unassembled WGS sequence"/>
</dbReference>
<dbReference type="Pfam" id="PF19279">
    <property type="entry name" value="YegS_C"/>
    <property type="match status" value="1"/>
</dbReference>
<dbReference type="Pfam" id="PF00781">
    <property type="entry name" value="DAGK_cat"/>
    <property type="match status" value="1"/>
</dbReference>
<evidence type="ECO:0000256" key="5">
    <source>
        <dbReference type="ARBA" id="ARBA00022777"/>
    </source>
</evidence>
<dbReference type="EMBL" id="WBJZ01000021">
    <property type="protein sequence ID" value="KAB1653854.1"/>
    <property type="molecule type" value="Genomic_DNA"/>
</dbReference>
<dbReference type="InterPro" id="IPR050187">
    <property type="entry name" value="Lipid_Phosphate_FormReg"/>
</dbReference>
<accession>A0A7J5BQY5</accession>
<organism evidence="11 12">
    <name type="scientific">Pseudoclavibacter chungangensis</name>
    <dbReference type="NCBI Taxonomy" id="587635"/>
    <lineage>
        <taxon>Bacteria</taxon>
        <taxon>Bacillati</taxon>
        <taxon>Actinomycetota</taxon>
        <taxon>Actinomycetes</taxon>
        <taxon>Micrococcales</taxon>
        <taxon>Microbacteriaceae</taxon>
        <taxon>Pseudoclavibacter</taxon>
    </lineage>
</organism>
<feature type="region of interest" description="Disordered" evidence="9">
    <location>
        <begin position="409"/>
        <end position="453"/>
    </location>
</feature>
<comment type="cofactor">
    <cofactor evidence="1">
        <name>Mg(2+)</name>
        <dbReference type="ChEBI" id="CHEBI:18420"/>
    </cofactor>
</comment>
<name>A0A7J5BQY5_9MICO</name>
<feature type="domain" description="DAGKc" evidence="10">
    <location>
        <begin position="13"/>
        <end position="143"/>
    </location>
</feature>
<evidence type="ECO:0000313" key="11">
    <source>
        <dbReference type="EMBL" id="KAB1653854.1"/>
    </source>
</evidence>
<sequence>MTDNSAATPTEPTTGRRAAVIVHPVKADVAALRVQVEAAEHEFGWEPSEWFETTPERLGDELAEDAIANGASLVIASGGDGTVRAVASTLAGTDVPLAIVPAGTGNLLARNLDIDVLDLRSAVWIAFGGITRHIDIGRARVERPDGSRESYVFTVLGGIGVDAGMIANTSDALKKRVGWVAYLDGIRKTVLGGAAFHVRLKFDEGAPRSTRAQSVMIGNCGVMPGGILLLPDARVDDGALDTAVMRPRGFIGWLQILHAMSIQSGLLRHSEFGRKLVSENRKRVRALSYVQSRTVTFRVTSDPEEFEIDGEAVGEVVAGRVEVVPAALPVKVRDPEAPQEHVFSRVTRLVTTDIEGRVNRAIQQAQGLVAPVQLGIRGAAGAVTGAQTTDASDTGVSAADDDTTVAGATSATVAEPIAPDAAPTPLAGDAAGPDEVAVGTDADEAGDGASARA</sequence>
<dbReference type="PANTHER" id="PTHR12358">
    <property type="entry name" value="SPHINGOSINE KINASE"/>
    <property type="match status" value="1"/>
</dbReference>
<evidence type="ECO:0000256" key="9">
    <source>
        <dbReference type="SAM" id="MobiDB-lite"/>
    </source>
</evidence>
<dbReference type="InterPro" id="IPR045540">
    <property type="entry name" value="YegS/DAGK_C"/>
</dbReference>
<evidence type="ECO:0000256" key="3">
    <source>
        <dbReference type="ARBA" id="ARBA00022679"/>
    </source>
</evidence>
<dbReference type="PANTHER" id="PTHR12358:SF54">
    <property type="entry name" value="SPHINGOSINE KINASE RELATED PROTEIN"/>
    <property type="match status" value="1"/>
</dbReference>
<keyword evidence="7" id="KW-0594">Phospholipid biosynthesis</keyword>
<protein>
    <submittedName>
        <fullName evidence="11">Diacylglycerol kinase</fullName>
    </submittedName>
</protein>
<evidence type="ECO:0000256" key="7">
    <source>
        <dbReference type="ARBA" id="ARBA00023209"/>
    </source>
</evidence>
<dbReference type="GO" id="GO:0016301">
    <property type="term" value="F:kinase activity"/>
    <property type="evidence" value="ECO:0007669"/>
    <property type="project" value="UniProtKB-KW"/>
</dbReference>
<keyword evidence="3" id="KW-0808">Transferase</keyword>
<dbReference type="PROSITE" id="PS50146">
    <property type="entry name" value="DAGK"/>
    <property type="match status" value="1"/>
</dbReference>
<evidence type="ECO:0000256" key="4">
    <source>
        <dbReference type="ARBA" id="ARBA00022741"/>
    </source>
</evidence>
<dbReference type="InterPro" id="IPR016064">
    <property type="entry name" value="NAD/diacylglycerol_kinase_sf"/>
</dbReference>
<evidence type="ECO:0000256" key="8">
    <source>
        <dbReference type="ARBA" id="ARBA00023264"/>
    </source>
</evidence>
<keyword evidence="5 11" id="KW-0418">Kinase</keyword>
<evidence type="ECO:0000256" key="1">
    <source>
        <dbReference type="ARBA" id="ARBA00001946"/>
    </source>
</evidence>
<dbReference type="GO" id="GO:0008654">
    <property type="term" value="P:phospholipid biosynthetic process"/>
    <property type="evidence" value="ECO:0007669"/>
    <property type="project" value="UniProtKB-KW"/>
</dbReference>
<dbReference type="Gene3D" id="3.40.50.10330">
    <property type="entry name" value="Probable inorganic polyphosphate/atp-NAD kinase, domain 1"/>
    <property type="match status" value="1"/>
</dbReference>
<keyword evidence="6" id="KW-0067">ATP-binding</keyword>
<keyword evidence="12" id="KW-1185">Reference proteome</keyword>
<dbReference type="OrthoDB" id="3171056at2"/>
<evidence type="ECO:0000313" key="12">
    <source>
        <dbReference type="Proteomes" id="UP000467240"/>
    </source>
</evidence>
<comment type="caution">
    <text evidence="11">The sequence shown here is derived from an EMBL/GenBank/DDBJ whole genome shotgun (WGS) entry which is preliminary data.</text>
</comment>
<evidence type="ECO:0000256" key="6">
    <source>
        <dbReference type="ARBA" id="ARBA00022840"/>
    </source>
</evidence>
<dbReference type="AlphaFoldDB" id="A0A7J5BQY5"/>
<keyword evidence="8" id="KW-1208">Phospholipid metabolism</keyword>
<comment type="similarity">
    <text evidence="2">Belongs to the diacylglycerol/lipid kinase family.</text>
</comment>
<dbReference type="RefSeq" id="WP_158041691.1">
    <property type="nucleotide sequence ID" value="NZ_JACCFV010000001.1"/>
</dbReference>
<proteinExistence type="inferred from homology"/>
<dbReference type="InterPro" id="IPR001206">
    <property type="entry name" value="Diacylglycerol_kinase_cat_dom"/>
</dbReference>
<evidence type="ECO:0000256" key="2">
    <source>
        <dbReference type="ARBA" id="ARBA00005983"/>
    </source>
</evidence>
<gene>
    <name evidence="11" type="ORF">F8O01_14615</name>
</gene>
<dbReference type="GO" id="GO:0005524">
    <property type="term" value="F:ATP binding"/>
    <property type="evidence" value="ECO:0007669"/>
    <property type="project" value="UniProtKB-KW"/>
</dbReference>
<reference evidence="11 12" key="1">
    <citation type="submission" date="2019-09" db="EMBL/GenBank/DDBJ databases">
        <title>Phylogeny of genus Pseudoclavibacter and closely related genus.</title>
        <authorList>
            <person name="Li Y."/>
        </authorList>
    </citation>
    <scope>NUCLEOTIDE SEQUENCE [LARGE SCALE GENOMIC DNA]</scope>
    <source>
        <strain evidence="11 12">DSM 23821</strain>
    </source>
</reference>
<dbReference type="SUPFAM" id="SSF111331">
    <property type="entry name" value="NAD kinase/diacylglycerol kinase-like"/>
    <property type="match status" value="1"/>
</dbReference>